<proteinExistence type="predicted"/>
<dbReference type="PATRIC" id="fig|1348663.4.peg.6277"/>
<dbReference type="HOGENOM" id="CLU_2012185_0_0_11"/>
<dbReference type="Proteomes" id="UP000027178">
    <property type="component" value="Unassembled WGS sequence"/>
</dbReference>
<evidence type="ECO:0000256" key="1">
    <source>
        <dbReference type="SAM" id="MobiDB-lite"/>
    </source>
</evidence>
<organism evidence="2 3">
    <name type="scientific">Kitasatospora cheerisanensis KCTC 2395</name>
    <dbReference type="NCBI Taxonomy" id="1348663"/>
    <lineage>
        <taxon>Bacteria</taxon>
        <taxon>Bacillati</taxon>
        <taxon>Actinomycetota</taxon>
        <taxon>Actinomycetes</taxon>
        <taxon>Kitasatosporales</taxon>
        <taxon>Streptomycetaceae</taxon>
        <taxon>Kitasatospora</taxon>
    </lineage>
</organism>
<feature type="region of interest" description="Disordered" evidence="1">
    <location>
        <begin position="1"/>
        <end position="24"/>
    </location>
</feature>
<evidence type="ECO:0000313" key="2">
    <source>
        <dbReference type="EMBL" id="KDN81767.1"/>
    </source>
</evidence>
<name>A0A066YKV0_9ACTN</name>
<protein>
    <submittedName>
        <fullName evidence="2">Uncharacterized protein</fullName>
    </submittedName>
</protein>
<sequence length="123" mass="12491">MRENAFRDGRDGTGTGRGIACSSARRRYRAAAGRRAPARSCAACPVDGVPGVEHGSASARHAVRRLGPVRRTRSPRRPAPAPPAPGRGGRPADLPESCARLDEPTAGAGAATGALACGPGARC</sequence>
<keyword evidence="3" id="KW-1185">Reference proteome</keyword>
<accession>A0A066YKV0</accession>
<gene>
    <name evidence="2" type="ORF">KCH_64870</name>
</gene>
<evidence type="ECO:0000313" key="3">
    <source>
        <dbReference type="Proteomes" id="UP000027178"/>
    </source>
</evidence>
<feature type="region of interest" description="Disordered" evidence="1">
    <location>
        <begin position="49"/>
        <end position="111"/>
    </location>
</feature>
<feature type="compositionally biased region" description="Basic and acidic residues" evidence="1">
    <location>
        <begin position="1"/>
        <end position="11"/>
    </location>
</feature>
<feature type="compositionally biased region" description="Basic residues" evidence="1">
    <location>
        <begin position="61"/>
        <end position="76"/>
    </location>
</feature>
<dbReference type="AlphaFoldDB" id="A0A066YKV0"/>
<reference evidence="2 3" key="1">
    <citation type="submission" date="2014-05" db="EMBL/GenBank/DDBJ databases">
        <title>Draft Genome Sequence of Kitasatospora cheerisanensis KCTC 2395.</title>
        <authorList>
            <person name="Nam D.H."/>
        </authorList>
    </citation>
    <scope>NUCLEOTIDE SEQUENCE [LARGE SCALE GENOMIC DNA]</scope>
    <source>
        <strain evidence="2 3">KCTC 2395</strain>
    </source>
</reference>
<dbReference type="EMBL" id="JNBY01000131">
    <property type="protein sequence ID" value="KDN81767.1"/>
    <property type="molecule type" value="Genomic_DNA"/>
</dbReference>
<comment type="caution">
    <text evidence="2">The sequence shown here is derived from an EMBL/GenBank/DDBJ whole genome shotgun (WGS) entry which is preliminary data.</text>
</comment>